<evidence type="ECO:0000256" key="1">
    <source>
        <dbReference type="SAM" id="SignalP"/>
    </source>
</evidence>
<dbReference type="Proteomes" id="UP000298663">
    <property type="component" value="Unassembled WGS sequence"/>
</dbReference>
<feature type="chain" id="PRO_5020534494" description="Laminin N-terminal domain-containing protein" evidence="1">
    <location>
        <begin position="20"/>
        <end position="73"/>
    </location>
</feature>
<dbReference type="AlphaFoldDB" id="A0A4U5M0I8"/>
<keyword evidence="3" id="KW-1185">Reference proteome</keyword>
<protein>
    <recommendedName>
        <fullName evidence="4">Laminin N-terminal domain-containing protein</fullName>
    </recommendedName>
</protein>
<name>A0A4U5M0I8_STECR</name>
<reference evidence="2 3" key="1">
    <citation type="journal article" date="2015" name="Genome Biol.">
        <title>Comparative genomics of Steinernema reveals deeply conserved gene regulatory networks.</title>
        <authorList>
            <person name="Dillman A.R."/>
            <person name="Macchietto M."/>
            <person name="Porter C.F."/>
            <person name="Rogers A."/>
            <person name="Williams B."/>
            <person name="Antoshechkin I."/>
            <person name="Lee M.M."/>
            <person name="Goodwin Z."/>
            <person name="Lu X."/>
            <person name="Lewis E.E."/>
            <person name="Goodrich-Blair H."/>
            <person name="Stock S.P."/>
            <person name="Adams B.J."/>
            <person name="Sternberg P.W."/>
            <person name="Mortazavi A."/>
        </authorList>
    </citation>
    <scope>NUCLEOTIDE SEQUENCE [LARGE SCALE GENOMIC DNA]</scope>
    <source>
        <strain evidence="2 3">ALL</strain>
    </source>
</reference>
<organism evidence="2 3">
    <name type="scientific">Steinernema carpocapsae</name>
    <name type="common">Entomopathogenic nematode</name>
    <dbReference type="NCBI Taxonomy" id="34508"/>
    <lineage>
        <taxon>Eukaryota</taxon>
        <taxon>Metazoa</taxon>
        <taxon>Ecdysozoa</taxon>
        <taxon>Nematoda</taxon>
        <taxon>Chromadorea</taxon>
        <taxon>Rhabditida</taxon>
        <taxon>Tylenchina</taxon>
        <taxon>Panagrolaimomorpha</taxon>
        <taxon>Strongyloidoidea</taxon>
        <taxon>Steinernematidae</taxon>
        <taxon>Steinernema</taxon>
    </lineage>
</organism>
<feature type="signal peptide" evidence="1">
    <location>
        <begin position="1"/>
        <end position="19"/>
    </location>
</feature>
<dbReference type="EMBL" id="AZBU02000010">
    <property type="protein sequence ID" value="TKR62150.1"/>
    <property type="molecule type" value="Genomic_DNA"/>
</dbReference>
<evidence type="ECO:0000313" key="2">
    <source>
        <dbReference type="EMBL" id="TKR62150.1"/>
    </source>
</evidence>
<sequence>MDKSTMSWLLLLLVGFVSAQDRCVDANGDLLPSAALCENEFQDADCEEGFRIPLTVKPVSRDSKYNLELFRRY</sequence>
<comment type="caution">
    <text evidence="2">The sequence shown here is derived from an EMBL/GenBank/DDBJ whole genome shotgun (WGS) entry which is preliminary data.</text>
</comment>
<keyword evidence="1" id="KW-0732">Signal</keyword>
<proteinExistence type="predicted"/>
<reference evidence="2 3" key="2">
    <citation type="journal article" date="2019" name="G3 (Bethesda)">
        <title>Hybrid Assembly of the Genome of the Entomopathogenic Nematode Steinernema carpocapsae Identifies the X-Chromosome.</title>
        <authorList>
            <person name="Serra L."/>
            <person name="Macchietto M."/>
            <person name="Macias-Munoz A."/>
            <person name="McGill C.J."/>
            <person name="Rodriguez I.M."/>
            <person name="Rodriguez B."/>
            <person name="Murad R."/>
            <person name="Mortazavi A."/>
        </authorList>
    </citation>
    <scope>NUCLEOTIDE SEQUENCE [LARGE SCALE GENOMIC DNA]</scope>
    <source>
        <strain evidence="2 3">ALL</strain>
    </source>
</reference>
<evidence type="ECO:0008006" key="4">
    <source>
        <dbReference type="Google" id="ProtNLM"/>
    </source>
</evidence>
<evidence type="ECO:0000313" key="3">
    <source>
        <dbReference type="Proteomes" id="UP000298663"/>
    </source>
</evidence>
<gene>
    <name evidence="2" type="ORF">L596_026147</name>
</gene>
<accession>A0A4U5M0I8</accession>